<dbReference type="KEGG" id="tpla:ElP_75870"/>
<evidence type="ECO:0000313" key="5">
    <source>
        <dbReference type="Proteomes" id="UP000317835"/>
    </source>
</evidence>
<feature type="domain" description="Bacterial sugar transferase" evidence="3">
    <location>
        <begin position="47"/>
        <end position="238"/>
    </location>
</feature>
<dbReference type="RefSeq" id="WP_197447229.1">
    <property type="nucleotide sequence ID" value="NZ_CP036430.1"/>
</dbReference>
<protein>
    <submittedName>
        <fullName evidence="4">UDP-glucose:undecaprenyl-phosphate glucose-1-phosphate transferase</fullName>
        <ecNumber evidence="4">2.7.8.31</ecNumber>
    </submittedName>
</protein>
<keyword evidence="2" id="KW-0472">Membrane</keyword>
<evidence type="ECO:0000256" key="2">
    <source>
        <dbReference type="SAM" id="Phobius"/>
    </source>
</evidence>
<dbReference type="EMBL" id="CP036430">
    <property type="protein sequence ID" value="QDV39616.1"/>
    <property type="molecule type" value="Genomic_DNA"/>
</dbReference>
<name>A0A518HFP7_9BACT</name>
<accession>A0A518HFP7</accession>
<keyword evidence="5" id="KW-1185">Reference proteome</keyword>
<dbReference type="Pfam" id="PF02397">
    <property type="entry name" value="Bac_transf"/>
    <property type="match status" value="1"/>
</dbReference>
<dbReference type="Proteomes" id="UP000317835">
    <property type="component" value="Plasmid pElP_4"/>
</dbReference>
<dbReference type="InterPro" id="IPR003362">
    <property type="entry name" value="Bact_transf"/>
</dbReference>
<dbReference type="PANTHER" id="PTHR30576">
    <property type="entry name" value="COLANIC BIOSYNTHESIS UDP-GLUCOSE LIPID CARRIER TRANSFERASE"/>
    <property type="match status" value="1"/>
</dbReference>
<keyword evidence="4" id="KW-0614">Plasmid</keyword>
<geneLocation type="plasmid" evidence="5">
    <name>pelp_4</name>
</geneLocation>
<organism evidence="4 5">
    <name type="scientific">Tautonia plasticadhaerens</name>
    <dbReference type="NCBI Taxonomy" id="2527974"/>
    <lineage>
        <taxon>Bacteria</taxon>
        <taxon>Pseudomonadati</taxon>
        <taxon>Planctomycetota</taxon>
        <taxon>Planctomycetia</taxon>
        <taxon>Isosphaerales</taxon>
        <taxon>Isosphaeraceae</taxon>
        <taxon>Tautonia</taxon>
    </lineage>
</organism>
<dbReference type="PANTHER" id="PTHR30576:SF23">
    <property type="entry name" value="GLUCOSYLTRANSFERASE"/>
    <property type="match status" value="1"/>
</dbReference>
<dbReference type="GO" id="GO:0089702">
    <property type="term" value="F:undecaprenyl-phosphate glucose phosphotransferase activity"/>
    <property type="evidence" value="ECO:0007669"/>
    <property type="project" value="UniProtKB-EC"/>
</dbReference>
<evidence type="ECO:0000259" key="3">
    <source>
        <dbReference type="Pfam" id="PF02397"/>
    </source>
</evidence>
<proteinExistence type="inferred from homology"/>
<sequence>MSTTTPQSMLISERIARIVGGTSAGQALPLPGPTLAVAPTTVASAFKRAVDLAGAGVGLVLLAPVLLAVALVVRLSSPGPVLFRQLRLGRGGRPFYVLKFRTMVADAERRLAELESHNEASGGVLFKIRCDPRVTPLGRFLRRTSLDELPQLINVLRGDMSLVGPRPLQLRDSYRLEALDPESFARRLSVPPGITGPWQVGGRSDGTDGMVRQDLDYIARWSLALDLKILLRTIPAVLTGRGAC</sequence>
<feature type="transmembrane region" description="Helical" evidence="2">
    <location>
        <begin position="52"/>
        <end position="75"/>
    </location>
</feature>
<dbReference type="AlphaFoldDB" id="A0A518HFP7"/>
<keyword evidence="2" id="KW-0812">Transmembrane</keyword>
<keyword evidence="4" id="KW-0808">Transferase</keyword>
<reference evidence="4 5" key="1">
    <citation type="submission" date="2019-02" db="EMBL/GenBank/DDBJ databases">
        <title>Deep-cultivation of Planctomycetes and their phenomic and genomic characterization uncovers novel biology.</title>
        <authorList>
            <person name="Wiegand S."/>
            <person name="Jogler M."/>
            <person name="Boedeker C."/>
            <person name="Pinto D."/>
            <person name="Vollmers J."/>
            <person name="Rivas-Marin E."/>
            <person name="Kohn T."/>
            <person name="Peeters S.H."/>
            <person name="Heuer A."/>
            <person name="Rast P."/>
            <person name="Oberbeckmann S."/>
            <person name="Bunk B."/>
            <person name="Jeske O."/>
            <person name="Meyerdierks A."/>
            <person name="Storesund J.E."/>
            <person name="Kallscheuer N."/>
            <person name="Luecker S."/>
            <person name="Lage O.M."/>
            <person name="Pohl T."/>
            <person name="Merkel B.J."/>
            <person name="Hornburger P."/>
            <person name="Mueller R.-W."/>
            <person name="Bruemmer F."/>
            <person name="Labrenz M."/>
            <person name="Spormann A.M."/>
            <person name="Op den Camp H."/>
            <person name="Overmann J."/>
            <person name="Amann R."/>
            <person name="Jetten M.S.M."/>
            <person name="Mascher T."/>
            <person name="Medema M.H."/>
            <person name="Devos D.P."/>
            <person name="Kaster A.-K."/>
            <person name="Ovreas L."/>
            <person name="Rohde M."/>
            <person name="Galperin M.Y."/>
            <person name="Jogler C."/>
        </authorList>
    </citation>
    <scope>NUCLEOTIDE SEQUENCE [LARGE SCALE GENOMIC DNA]</scope>
    <source>
        <strain evidence="4 5">ElP</strain>
        <plasmid evidence="5">pelp_4</plasmid>
    </source>
</reference>
<comment type="similarity">
    <text evidence="1">Belongs to the bacterial sugar transferase family.</text>
</comment>
<dbReference type="EC" id="2.7.8.31" evidence="4"/>
<keyword evidence="2" id="KW-1133">Transmembrane helix</keyword>
<gene>
    <name evidence="4" type="primary">wcaJ</name>
    <name evidence="4" type="ORF">ElP_75870</name>
</gene>
<evidence type="ECO:0000313" key="4">
    <source>
        <dbReference type="EMBL" id="QDV39616.1"/>
    </source>
</evidence>
<evidence type="ECO:0000256" key="1">
    <source>
        <dbReference type="ARBA" id="ARBA00006464"/>
    </source>
</evidence>